<dbReference type="RefSeq" id="WP_251972632.1">
    <property type="nucleotide sequence ID" value="NZ_AP025730.1"/>
</dbReference>
<sequence>METTHPPTAQIRPITHGLGAAESLAPARVDLPPDQLARVKRSETLLRIDQVEARVGFRKSKIYALAKEEPLLRPVLISARCVAWPESRIDAYIAKVIARSDAGADLLAGQGTRA</sequence>
<keyword evidence="2" id="KW-1185">Reference proteome</keyword>
<evidence type="ECO:0000313" key="2">
    <source>
        <dbReference type="Proteomes" id="UP001057498"/>
    </source>
</evidence>
<protein>
    <recommendedName>
        <fullName evidence="3">AlpA family phage regulatory protein</fullName>
    </recommendedName>
</protein>
<dbReference type="Pfam" id="PF05930">
    <property type="entry name" value="Phage_AlpA"/>
    <property type="match status" value="1"/>
</dbReference>
<evidence type="ECO:0008006" key="3">
    <source>
        <dbReference type="Google" id="ProtNLM"/>
    </source>
</evidence>
<accession>A0ABM7YJA7</accession>
<dbReference type="InterPro" id="IPR010260">
    <property type="entry name" value="AlpA"/>
</dbReference>
<organism evidence="1 2">
    <name type="scientific">Sphaerotilus microaerophilus</name>
    <dbReference type="NCBI Taxonomy" id="2914710"/>
    <lineage>
        <taxon>Bacteria</taxon>
        <taxon>Pseudomonadati</taxon>
        <taxon>Pseudomonadota</taxon>
        <taxon>Betaproteobacteria</taxon>
        <taxon>Burkholderiales</taxon>
        <taxon>Sphaerotilaceae</taxon>
        <taxon>Sphaerotilus</taxon>
    </lineage>
</organism>
<gene>
    <name evidence="1" type="ORF">CATMQ487_14900</name>
</gene>
<name>A0ABM7YJA7_9BURK</name>
<dbReference type="Proteomes" id="UP001057498">
    <property type="component" value="Chromosome"/>
</dbReference>
<dbReference type="EMBL" id="AP025730">
    <property type="protein sequence ID" value="BDI04520.1"/>
    <property type="molecule type" value="Genomic_DNA"/>
</dbReference>
<dbReference type="Gene3D" id="1.10.238.160">
    <property type="match status" value="1"/>
</dbReference>
<reference evidence="1" key="1">
    <citation type="submission" date="2022-04" db="EMBL/GenBank/DDBJ databases">
        <title>Whole genome sequence of Sphaerotilus sp. FB-5.</title>
        <authorList>
            <person name="Takeda M."/>
            <person name="Narihara S."/>
            <person name="Akimoto M."/>
            <person name="Akimoto R."/>
            <person name="Nishiyashiki S."/>
            <person name="Murakami T."/>
        </authorList>
    </citation>
    <scope>NUCLEOTIDE SEQUENCE</scope>
    <source>
        <strain evidence="1">FB-5</strain>
    </source>
</reference>
<evidence type="ECO:0000313" key="1">
    <source>
        <dbReference type="EMBL" id="BDI04520.1"/>
    </source>
</evidence>
<proteinExistence type="predicted"/>